<feature type="transmembrane region" description="Helical" evidence="1">
    <location>
        <begin position="20"/>
        <end position="45"/>
    </location>
</feature>
<keyword evidence="1" id="KW-0472">Membrane</keyword>
<feature type="transmembrane region" description="Helical" evidence="1">
    <location>
        <begin position="51"/>
        <end position="72"/>
    </location>
</feature>
<dbReference type="RefSeq" id="WP_262067030.1">
    <property type="nucleotide sequence ID" value="NZ_JAMXOD010000021.1"/>
</dbReference>
<keyword evidence="4" id="KW-1185">Reference proteome</keyword>
<name>A0ABT1EBS0_9FIRM</name>
<protein>
    <submittedName>
        <fullName evidence="3">YcxB family protein</fullName>
    </submittedName>
</protein>
<evidence type="ECO:0000313" key="3">
    <source>
        <dbReference type="EMBL" id="MCP1103257.1"/>
    </source>
</evidence>
<dbReference type="InterPro" id="IPR025588">
    <property type="entry name" value="YcxB-like_C"/>
</dbReference>
<keyword evidence="1" id="KW-1133">Transmembrane helix</keyword>
<evidence type="ECO:0000256" key="1">
    <source>
        <dbReference type="SAM" id="Phobius"/>
    </source>
</evidence>
<dbReference type="Proteomes" id="UP001523566">
    <property type="component" value="Unassembled WGS sequence"/>
</dbReference>
<gene>
    <name evidence="3" type="ORF">NK125_12670</name>
</gene>
<sequence length="172" mass="19521">MSVKIKVQLDEQSMVDFMMYQIFTGGVGILCIVLGIINIGLVYVFLSRRDYPLALIFGVFILLIFVIFPMMIKRKVITQMRSSNGLKAPVSYEFSDEGIKTVTNRGSGKASWKAFKKAVSRKGIIMLFDGKKQSIILPVSQMGDDYTQVVDYIFHNMPAPAVRINRLDRKRK</sequence>
<dbReference type="SUPFAM" id="SSF160964">
    <property type="entry name" value="MalF N-terminal region-like"/>
    <property type="match status" value="1"/>
</dbReference>
<evidence type="ECO:0000313" key="4">
    <source>
        <dbReference type="Proteomes" id="UP001523566"/>
    </source>
</evidence>
<feature type="domain" description="YcxB-like C-terminal" evidence="2">
    <location>
        <begin position="94"/>
        <end position="148"/>
    </location>
</feature>
<evidence type="ECO:0000259" key="2">
    <source>
        <dbReference type="Pfam" id="PF14317"/>
    </source>
</evidence>
<reference evidence="3 4" key="1">
    <citation type="journal article" date="2022" name="Genome Biol. Evol.">
        <title>Host diet, physiology and behaviors set the stage for Lachnospiraceae cladogenesis.</title>
        <authorList>
            <person name="Vera-Ponce De Leon A."/>
            <person name="Schneider M."/>
            <person name="Jahnes B.C."/>
            <person name="Sadowski V."/>
            <person name="Camuy-Velez L.A."/>
            <person name="Duan J."/>
            <person name="Sabree Z.L."/>
        </authorList>
    </citation>
    <scope>NUCLEOTIDE SEQUENCE [LARGE SCALE GENOMIC DNA]</scope>
    <source>
        <strain evidence="3 4">PAL113</strain>
    </source>
</reference>
<dbReference type="EMBL" id="JAMZFW010000021">
    <property type="protein sequence ID" value="MCP1103257.1"/>
    <property type="molecule type" value="Genomic_DNA"/>
</dbReference>
<keyword evidence="1" id="KW-0812">Transmembrane</keyword>
<organism evidence="3 4">
    <name type="scientific">Aequitasia blattaphilus</name>
    <dbReference type="NCBI Taxonomy" id="2949332"/>
    <lineage>
        <taxon>Bacteria</taxon>
        <taxon>Bacillati</taxon>
        <taxon>Bacillota</taxon>
        <taxon>Clostridia</taxon>
        <taxon>Lachnospirales</taxon>
        <taxon>Lachnospiraceae</taxon>
        <taxon>Aequitasia</taxon>
    </lineage>
</organism>
<dbReference type="Pfam" id="PF14317">
    <property type="entry name" value="YcxB"/>
    <property type="match status" value="1"/>
</dbReference>
<comment type="caution">
    <text evidence="3">The sequence shown here is derived from an EMBL/GenBank/DDBJ whole genome shotgun (WGS) entry which is preliminary data.</text>
</comment>
<proteinExistence type="predicted"/>
<accession>A0ABT1EBS0</accession>